<dbReference type="EMBL" id="UOGJ01000110">
    <property type="protein sequence ID" value="VAX36755.1"/>
    <property type="molecule type" value="Genomic_DNA"/>
</dbReference>
<reference evidence="2" key="1">
    <citation type="submission" date="2018-06" db="EMBL/GenBank/DDBJ databases">
        <authorList>
            <person name="Zhirakovskaya E."/>
        </authorList>
    </citation>
    <scope>NUCLEOTIDE SEQUENCE</scope>
</reference>
<sequence>MKTFSLTITLGILFTTGLCHANSYDYLADSPYRAIMDKADTILFDLDRIESMLENNPTEIDTLAQNNSETPLPKPIEKPVLNNKKPNIKQKNAPISYETAPIEVYAKPEFPPKKIIAEIISEVETLQTLPDPYPVHEENEFLKDLTEPTTTYSSNIKGEIKMGVGVDSDGFYWKRANFDLNERNFRIISDDQLNNKENTFDPGLYSRLKLNVDIDQNDSPLKFHSLISIDPWSFTAKSEKTIITGAGGDRAEIELLYWSNTGYTVNQIVNTLDNGDGFALSEMKVDGIRTIPTTITSTFTNVFTIPELKLKRQFQPIRELWLDYTPSDNFKLRVFPMAFQTAALTSDDPLRLSNNQIFWEESPWLASWKPGNFNSAGAGDFTKGKWDDNLAFFTRDSDGTRLTALRGISLEMDPSVNTSIKATVATPKDLWQDYQTIRSLPSSIRVKHFLSDDFYLGGISNLHLGFNDNKRDAYNYVTGLDGGIKLYKNLKLDAQLSTSFSKQDITNSIYATKKRGNAYFFSLTTTSLTDGMIGKNFGEIAPFNQKVNYHKNQLFYARMDDGFESSLSNYRETRDDSYWGRHLHFRRPMNEFFGGGGGMTWYDIKPFAVGNGIDINRFVFGWNSEISLWAGRLKGQTDIRNVHSNENKFIENVARTEWTHKTTDKLDTKLLLINHKLPNTKAGIDPFITDPNGKFLINTAIEDGKDPSVNTVSLGTQYDITDKITWNGIWEYTNDLTAATDNFPRGLLNSSSFETFEENALTFRRDVNFLYGQGSFDLPPYEYLNIFKTGLNVRPIEKVDIYLNYTRNPNKFAGQIDDSMNQIGFEATYLPTSKLGIFFKYTRSQSYDLFTLVNDQRLSFETHHNFFSELRYKMAKDEHFTFQYGVGPSPVLSSSTFDPFGGAMLSLDTQHIFRAYYQRSF</sequence>
<evidence type="ECO:0000256" key="1">
    <source>
        <dbReference type="SAM" id="MobiDB-lite"/>
    </source>
</evidence>
<feature type="region of interest" description="Disordered" evidence="1">
    <location>
        <begin position="64"/>
        <end position="87"/>
    </location>
</feature>
<organism evidence="2">
    <name type="scientific">hydrothermal vent metagenome</name>
    <dbReference type="NCBI Taxonomy" id="652676"/>
    <lineage>
        <taxon>unclassified sequences</taxon>
        <taxon>metagenomes</taxon>
        <taxon>ecological metagenomes</taxon>
    </lineage>
</organism>
<dbReference type="AlphaFoldDB" id="A0A3B1DX12"/>
<evidence type="ECO:0000313" key="2">
    <source>
        <dbReference type="EMBL" id="VAX36755.1"/>
    </source>
</evidence>
<accession>A0A3B1DX12</accession>
<proteinExistence type="predicted"/>
<protein>
    <submittedName>
        <fullName evidence="2">Uncharacterized protein</fullName>
    </submittedName>
</protein>
<name>A0A3B1DX12_9ZZZZ</name>
<gene>
    <name evidence="2" type="ORF">MNBD_UNCLBAC01-1269</name>
</gene>